<dbReference type="Proteomes" id="UP000772812">
    <property type="component" value="Unassembled WGS sequence"/>
</dbReference>
<dbReference type="Pfam" id="PF09827">
    <property type="entry name" value="CRISPR_Cas2"/>
    <property type="match status" value="1"/>
</dbReference>
<evidence type="ECO:0000256" key="4">
    <source>
        <dbReference type="ARBA" id="ARBA00022723"/>
    </source>
</evidence>
<evidence type="ECO:0000256" key="2">
    <source>
        <dbReference type="ARBA" id="ARBA00009959"/>
    </source>
</evidence>
<name>A0ABS1GIH1_9AQUI</name>
<protein>
    <recommendedName>
        <fullName evidence="9">CRISPR-associated endoribonuclease Cas2</fullName>
        <ecNumber evidence="9">3.1.-.-</ecNumber>
    </recommendedName>
</protein>
<evidence type="ECO:0000256" key="5">
    <source>
        <dbReference type="ARBA" id="ARBA00022759"/>
    </source>
</evidence>
<dbReference type="SUPFAM" id="SSF143430">
    <property type="entry name" value="TTP0101/SSO1404-like"/>
    <property type="match status" value="1"/>
</dbReference>
<dbReference type="InterPro" id="IPR021127">
    <property type="entry name" value="CRISPR_associated_Cas2"/>
</dbReference>
<keyword evidence="3 9" id="KW-0540">Nuclease</keyword>
<comment type="function">
    <text evidence="9">CRISPR (clustered regularly interspaced short palindromic repeat), is an adaptive immune system that provides protection against mobile genetic elements (viruses, transposable elements and conjugative plasmids). CRISPR clusters contain sequences complementary to antecedent mobile elements and target invading nucleic acids. CRISPR clusters are transcribed and processed into CRISPR RNA (crRNA). Functions as a ssRNA-specific endoribonuclease. Involved in the integration of spacer DNA into the CRISPR cassette.</text>
</comment>
<dbReference type="InterPro" id="IPR019199">
    <property type="entry name" value="Virulence_VapD/CRISPR_Cas2"/>
</dbReference>
<accession>A0ABS1GIH1</accession>
<keyword evidence="11" id="KW-1185">Reference proteome</keyword>
<comment type="cofactor">
    <cofactor evidence="1 9">
        <name>Mg(2+)</name>
        <dbReference type="ChEBI" id="CHEBI:18420"/>
    </cofactor>
</comment>
<comment type="caution">
    <text evidence="10">The sequence shown here is derived from an EMBL/GenBank/DDBJ whole genome shotgun (WGS) entry which is preliminary data.</text>
</comment>
<organism evidence="10 11">
    <name type="scientific">Persephonella atlantica</name>
    <dbReference type="NCBI Taxonomy" id="2699429"/>
    <lineage>
        <taxon>Bacteria</taxon>
        <taxon>Pseudomonadati</taxon>
        <taxon>Aquificota</taxon>
        <taxon>Aquificia</taxon>
        <taxon>Aquificales</taxon>
        <taxon>Hydrogenothermaceae</taxon>
        <taxon>Persephonella</taxon>
    </lineage>
</organism>
<dbReference type="CDD" id="cd09725">
    <property type="entry name" value="Cas2_I_II_III"/>
    <property type="match status" value="1"/>
</dbReference>
<dbReference type="EMBL" id="JAACYA010000002">
    <property type="protein sequence ID" value="MBK3332640.1"/>
    <property type="molecule type" value="Genomic_DNA"/>
</dbReference>
<keyword evidence="7 9" id="KW-0460">Magnesium</keyword>
<comment type="similarity">
    <text evidence="2 9">Belongs to the CRISPR-associated endoribonuclease Cas2 protein family.</text>
</comment>
<evidence type="ECO:0000256" key="3">
    <source>
        <dbReference type="ARBA" id="ARBA00022722"/>
    </source>
</evidence>
<comment type="subunit">
    <text evidence="9">Homodimer, forms a heterotetramer with a Cas1 homodimer.</text>
</comment>
<dbReference type="PANTHER" id="PTHR34405:SF3">
    <property type="entry name" value="CRISPR-ASSOCIATED ENDORIBONUCLEASE CAS2 3"/>
    <property type="match status" value="1"/>
</dbReference>
<keyword evidence="4 9" id="KW-0479">Metal-binding</keyword>
<keyword evidence="8 9" id="KW-0051">Antiviral defense</keyword>
<evidence type="ECO:0000256" key="1">
    <source>
        <dbReference type="ARBA" id="ARBA00001946"/>
    </source>
</evidence>
<keyword evidence="5 9" id="KW-0255">Endonuclease</keyword>
<sequence>MKYLVVYDVADSKRRNKLFKLLLGYGINVELSVFELELDKKSLNHLKSQIKEIINLKQDVVYIFPYTKQPLRNGIYKGKNYGDIFV</sequence>
<evidence type="ECO:0000256" key="6">
    <source>
        <dbReference type="ARBA" id="ARBA00022801"/>
    </source>
</evidence>
<dbReference type="Gene3D" id="3.30.70.240">
    <property type="match status" value="1"/>
</dbReference>
<evidence type="ECO:0000313" key="10">
    <source>
        <dbReference type="EMBL" id="MBK3332640.1"/>
    </source>
</evidence>
<proteinExistence type="inferred from homology"/>
<dbReference type="NCBIfam" id="TIGR01573">
    <property type="entry name" value="cas2"/>
    <property type="match status" value="1"/>
</dbReference>
<reference evidence="10 11" key="1">
    <citation type="journal article" date="2021" name="Syst. Appl. Microbiol.">
        <title>Persephonella atlantica sp. nov.: How to adapt to physico-chemical gradients in high temperature hydrothermal habitats.</title>
        <authorList>
            <person name="Francois D.X."/>
            <person name="Godfroy A."/>
            <person name="Mathien C."/>
            <person name="Aube J."/>
            <person name="Cathalot C."/>
            <person name="Lesongeur F."/>
            <person name="L'Haridon S."/>
            <person name="Philippon X."/>
            <person name="Roussel E.G."/>
        </authorList>
    </citation>
    <scope>NUCLEOTIDE SEQUENCE [LARGE SCALE GENOMIC DNA]</scope>
    <source>
        <strain evidence="10 11">MO1340</strain>
    </source>
</reference>
<evidence type="ECO:0000313" key="11">
    <source>
        <dbReference type="Proteomes" id="UP000772812"/>
    </source>
</evidence>
<evidence type="ECO:0000256" key="8">
    <source>
        <dbReference type="ARBA" id="ARBA00023118"/>
    </source>
</evidence>
<dbReference type="EC" id="3.1.-.-" evidence="9"/>
<keyword evidence="6 9" id="KW-0378">Hydrolase</keyword>
<dbReference type="GO" id="GO:0004519">
    <property type="term" value="F:endonuclease activity"/>
    <property type="evidence" value="ECO:0007669"/>
    <property type="project" value="UniProtKB-KW"/>
</dbReference>
<dbReference type="RefSeq" id="WP_200674060.1">
    <property type="nucleotide sequence ID" value="NZ_JAACYA010000002.1"/>
</dbReference>
<evidence type="ECO:0000256" key="9">
    <source>
        <dbReference type="HAMAP-Rule" id="MF_01471"/>
    </source>
</evidence>
<evidence type="ECO:0000256" key="7">
    <source>
        <dbReference type="ARBA" id="ARBA00022842"/>
    </source>
</evidence>
<gene>
    <name evidence="9 10" type="primary">cas2</name>
    <name evidence="10" type="ORF">GWK41_06130</name>
</gene>
<dbReference type="PANTHER" id="PTHR34405">
    <property type="entry name" value="CRISPR-ASSOCIATED ENDORIBONUCLEASE CAS2"/>
    <property type="match status" value="1"/>
</dbReference>
<dbReference type="HAMAP" id="MF_01471">
    <property type="entry name" value="Cas2"/>
    <property type="match status" value="1"/>
</dbReference>
<feature type="binding site" evidence="9">
    <location>
        <position position="8"/>
    </location>
    <ligand>
        <name>Mg(2+)</name>
        <dbReference type="ChEBI" id="CHEBI:18420"/>
        <note>catalytic</note>
    </ligand>
</feature>